<name>A0ABP7B5Z7_9MICO</name>
<dbReference type="Gene3D" id="3.40.50.11310">
    <property type="entry name" value="Bacterial phosphonate metabolism protein PhnH"/>
    <property type="match status" value="1"/>
</dbReference>
<dbReference type="Pfam" id="PF05845">
    <property type="entry name" value="PhnH"/>
    <property type="match status" value="1"/>
</dbReference>
<accession>A0ABP7B5Z7</accession>
<sequence>MIGATTATHLPGFSAPVHDAQRTFRAVLQAMARPTLPQDVDPVREGRLRTPAPLGAVAGAVLLTLCDEQTPIWLDRALAASEDVREWIRFHTGARLVASSGDALFAVASSPSAAPRLADLAQGTDEEPHLSATLVIDATGTAPVGAFVATGPGVDGSVAWDGSGLPRVHGEDGFLAQWRRNRVGFPRGVDVVLAAETTVRALPRTTELSEGSA</sequence>
<dbReference type="Proteomes" id="UP001410795">
    <property type="component" value="Unassembled WGS sequence"/>
</dbReference>
<keyword evidence="1" id="KW-0456">Lyase</keyword>
<comment type="caution">
    <text evidence="1">The sequence shown here is derived from an EMBL/GenBank/DDBJ whole genome shotgun (WGS) entry which is preliminary data.</text>
</comment>
<dbReference type="NCBIfam" id="TIGR03292">
    <property type="entry name" value="PhnH_redo"/>
    <property type="match status" value="1"/>
</dbReference>
<evidence type="ECO:0000313" key="1">
    <source>
        <dbReference type="EMBL" id="GAA3649038.1"/>
    </source>
</evidence>
<reference evidence="2" key="1">
    <citation type="journal article" date="2019" name="Int. J. Syst. Evol. Microbiol.">
        <title>The Global Catalogue of Microorganisms (GCM) 10K type strain sequencing project: providing services to taxonomists for standard genome sequencing and annotation.</title>
        <authorList>
            <consortium name="The Broad Institute Genomics Platform"/>
            <consortium name="The Broad Institute Genome Sequencing Center for Infectious Disease"/>
            <person name="Wu L."/>
            <person name="Ma J."/>
        </authorList>
    </citation>
    <scope>NUCLEOTIDE SEQUENCE [LARGE SCALE GENOMIC DNA]</scope>
    <source>
        <strain evidence="2">JCM 16546</strain>
    </source>
</reference>
<protein>
    <submittedName>
        <fullName evidence="1">Phosphonate C-P lyase system protein PhnH</fullName>
    </submittedName>
</protein>
<dbReference type="SUPFAM" id="SSF159709">
    <property type="entry name" value="PhnH-like"/>
    <property type="match status" value="1"/>
</dbReference>
<dbReference type="InterPro" id="IPR038058">
    <property type="entry name" value="PhnH-like_sp"/>
</dbReference>
<keyword evidence="2" id="KW-1185">Reference proteome</keyword>
<dbReference type="InterPro" id="IPR008772">
    <property type="entry name" value="Phosphonate_metab_PhnH"/>
</dbReference>
<evidence type="ECO:0000313" key="2">
    <source>
        <dbReference type="Proteomes" id="UP001410795"/>
    </source>
</evidence>
<organism evidence="1 2">
    <name type="scientific">Microbacterium marinilacus</name>
    <dbReference type="NCBI Taxonomy" id="415209"/>
    <lineage>
        <taxon>Bacteria</taxon>
        <taxon>Bacillati</taxon>
        <taxon>Actinomycetota</taxon>
        <taxon>Actinomycetes</taxon>
        <taxon>Micrococcales</taxon>
        <taxon>Microbacteriaceae</taxon>
        <taxon>Microbacterium</taxon>
    </lineage>
</organism>
<dbReference type="PIRSF" id="PIRSF020680">
    <property type="entry name" value="PhnH"/>
    <property type="match status" value="1"/>
</dbReference>
<dbReference type="EMBL" id="BAAAYV010000002">
    <property type="protein sequence ID" value="GAA3649038.1"/>
    <property type="molecule type" value="Genomic_DNA"/>
</dbReference>
<proteinExistence type="predicted"/>
<gene>
    <name evidence="1" type="primary">phnH</name>
    <name evidence="1" type="ORF">GCM10022202_05870</name>
</gene>
<dbReference type="RefSeq" id="WP_221856325.1">
    <property type="nucleotide sequence ID" value="NZ_BAAAYV010000002.1"/>
</dbReference>
<dbReference type="GO" id="GO:0016829">
    <property type="term" value="F:lyase activity"/>
    <property type="evidence" value="ECO:0007669"/>
    <property type="project" value="UniProtKB-KW"/>
</dbReference>